<reference evidence="2" key="1">
    <citation type="submission" date="2020-03" db="EMBL/GenBank/DDBJ databases">
        <title>Draft sequencing of Paenibacilllus sp. S3N08.</title>
        <authorList>
            <person name="Kim D.-U."/>
        </authorList>
    </citation>
    <scope>NUCLEOTIDE SEQUENCE</scope>
    <source>
        <strain evidence="2">S3N08</strain>
    </source>
</reference>
<protein>
    <recommendedName>
        <fullName evidence="1">YqbQ/XkdQ domain-containing protein</fullName>
    </recommendedName>
</protein>
<evidence type="ECO:0000313" key="3">
    <source>
        <dbReference type="Proteomes" id="UP001165962"/>
    </source>
</evidence>
<proteinExistence type="predicted"/>
<comment type="caution">
    <text evidence="2">The sequence shown here is derived from an EMBL/GenBank/DDBJ whole genome shotgun (WGS) entry which is preliminary data.</text>
</comment>
<keyword evidence="3" id="KW-1185">Reference proteome</keyword>
<evidence type="ECO:0000259" key="1">
    <source>
        <dbReference type="Pfam" id="PF24032"/>
    </source>
</evidence>
<dbReference type="Proteomes" id="UP001165962">
    <property type="component" value="Unassembled WGS sequence"/>
</dbReference>
<dbReference type="SUPFAM" id="SSF69279">
    <property type="entry name" value="Phage tail proteins"/>
    <property type="match status" value="1"/>
</dbReference>
<accession>A0ABX0JBP2</accession>
<dbReference type="InterPro" id="IPR056937">
    <property type="entry name" value="YqbQ/XkdQ"/>
</dbReference>
<dbReference type="Pfam" id="PF24032">
    <property type="entry name" value="YQBQ"/>
    <property type="match status" value="2"/>
</dbReference>
<gene>
    <name evidence="2" type="ORF">G9U52_14900</name>
</gene>
<dbReference type="RefSeq" id="WP_166150876.1">
    <property type="nucleotide sequence ID" value="NZ_JAAOIW010000005.1"/>
</dbReference>
<evidence type="ECO:0000313" key="2">
    <source>
        <dbReference type="EMBL" id="NHN31125.1"/>
    </source>
</evidence>
<sequence length="393" mass="42683">MTSVISVVYANDVYLDPIVTGVTWSGEITQGYRSLDVTLRNTLDGVTRAVDIELGGELRLYSDDIELFRGIIFTHSINEKGDMSLTAHDENVYLVKNSDGTRKFTAKKASDIIRDLCASFEVEIGDIVDTGYVIPRLLFKNKTLWDMITTALTETRRQTGRRFLVSAKEGALYLTERGEKIVDYILEDGVNILGASYGQSIEDMRNSIKVSANEDAKPKTAVSANLPPEALDMLSSAPTATPKSEKKPLFASAKDDALVARFGLMQHPDQAGAESTQSSVNQLAAELLAEMAVIKDEASVEVLGNVEVTSGSAVYVIESLTGIVGGFYVITDSHTWSNGVHRMSLKISGDESLPTMKYEDLEDAKKEKAASTKKKKSGADDATYAAALARLGE</sequence>
<name>A0ABX0JBP2_9BACL</name>
<dbReference type="EMBL" id="JAAOIW010000005">
    <property type="protein sequence ID" value="NHN31125.1"/>
    <property type="molecule type" value="Genomic_DNA"/>
</dbReference>
<feature type="domain" description="YqbQ/XkdQ" evidence="1">
    <location>
        <begin position="245"/>
        <end position="347"/>
    </location>
</feature>
<organism evidence="2 3">
    <name type="scientific">Paenibacillus agricola</name>
    <dbReference type="NCBI Taxonomy" id="2716264"/>
    <lineage>
        <taxon>Bacteria</taxon>
        <taxon>Bacillati</taxon>
        <taxon>Bacillota</taxon>
        <taxon>Bacilli</taxon>
        <taxon>Bacillales</taxon>
        <taxon>Paenibacillaceae</taxon>
        <taxon>Paenibacillus</taxon>
    </lineage>
</organism>
<feature type="domain" description="YqbQ/XkdQ" evidence="1">
    <location>
        <begin position="22"/>
        <end position="221"/>
    </location>
</feature>